<feature type="transmembrane region" description="Helical" evidence="6">
    <location>
        <begin position="785"/>
        <end position="805"/>
    </location>
</feature>
<dbReference type="PANTHER" id="PTHR39087">
    <property type="entry name" value="UPF0104 MEMBRANE PROTEIN MJ1595"/>
    <property type="match status" value="1"/>
</dbReference>
<keyword evidence="2" id="KW-1003">Cell membrane</keyword>
<dbReference type="Proteomes" id="UP000314616">
    <property type="component" value="Chromosome"/>
</dbReference>
<dbReference type="EMBL" id="CP040915">
    <property type="protein sequence ID" value="QDC25466.1"/>
    <property type="molecule type" value="Genomic_DNA"/>
</dbReference>
<dbReference type="GO" id="GO:0005886">
    <property type="term" value="C:plasma membrane"/>
    <property type="evidence" value="ECO:0007669"/>
    <property type="project" value="UniProtKB-SubCell"/>
</dbReference>
<feature type="transmembrane region" description="Helical" evidence="6">
    <location>
        <begin position="825"/>
        <end position="850"/>
    </location>
</feature>
<keyword evidence="4 6" id="KW-1133">Transmembrane helix</keyword>
<organism evidence="7 8">
    <name type="scientific">Georgenia yuyongxinii</name>
    <dbReference type="NCBI Taxonomy" id="2589797"/>
    <lineage>
        <taxon>Bacteria</taxon>
        <taxon>Bacillati</taxon>
        <taxon>Actinomycetota</taxon>
        <taxon>Actinomycetes</taxon>
        <taxon>Micrococcales</taxon>
        <taxon>Bogoriellaceae</taxon>
        <taxon>Georgenia</taxon>
    </lineage>
</organism>
<name>A0A5B8CBD6_9MICO</name>
<feature type="transmembrane region" description="Helical" evidence="6">
    <location>
        <begin position="702"/>
        <end position="721"/>
    </location>
</feature>
<feature type="transmembrane region" description="Helical" evidence="6">
    <location>
        <begin position="83"/>
        <end position="110"/>
    </location>
</feature>
<evidence type="ECO:0000256" key="3">
    <source>
        <dbReference type="ARBA" id="ARBA00022692"/>
    </source>
</evidence>
<keyword evidence="5 6" id="KW-0472">Membrane</keyword>
<feature type="transmembrane region" description="Helical" evidence="6">
    <location>
        <begin position="43"/>
        <end position="63"/>
    </location>
</feature>
<evidence type="ECO:0000256" key="1">
    <source>
        <dbReference type="ARBA" id="ARBA00004651"/>
    </source>
</evidence>
<proteinExistence type="predicted"/>
<accession>A0A5B8CBD6</accession>
<feature type="transmembrane region" description="Helical" evidence="6">
    <location>
        <begin position="596"/>
        <end position="617"/>
    </location>
</feature>
<feature type="transmembrane region" description="Helical" evidence="6">
    <location>
        <begin position="662"/>
        <end position="690"/>
    </location>
</feature>
<feature type="transmembrane region" description="Helical" evidence="6">
    <location>
        <begin position="557"/>
        <end position="576"/>
    </location>
</feature>
<reference evidence="7 8" key="1">
    <citation type="submission" date="2019-05" db="EMBL/GenBank/DDBJ databases">
        <title>Georgenia *** sp. nov., and Georgenia *** sp. nov., isolated from the intestinal contents of plateau pika (Ochotona curzoniae) in the Qinghai-Tibet plateau of China.</title>
        <authorList>
            <person name="Tian Z."/>
        </authorList>
    </citation>
    <scope>NUCLEOTIDE SEQUENCE [LARGE SCALE GENOMIC DNA]</scope>
    <source>
        <strain evidence="7 8">Z443</strain>
    </source>
</reference>
<sequence length="860" mass="88582">MPEQDAGAADALRAPPLAGSGSPTHDVVLVDLPDGLVRRPGDLVALGSSLLGMVAVLVLTAYAPRTTEAVSGDVGSAASVVRAVVQVPLTALEGALILLVPTVVLVAALIQRAVRTAAGMVLAAVVAVLVAGALLRLAAPLAFVQGALGTPAAPGAEDAGASPYVAGLTALLTVAGGGTRTRRVPWAMLWVATGLSVIEGRQTPAGAVVIILLGHAVGLLVRYLLGARSDRAAGAALVRGVMRAGLVPVRIVRLTTGPDQVRAVAWRVRTDAPVGYAGRSPPYAGPGRPGDVVVVDRGVDPVAAQAAAGVLSDLSDRARHYAVWDGAGRRFDMAVLDGDRQVLDYLGGLWDVVRVRGLRQSHGATLGERARHAGLMRLWARVAGVRTPALVGLSGARDSVIMVSAHVPGLRPVSEVVARQSDDAVLDDVWRQVLRAHGHGLSHGTLDRASVQVDRDGQVWLLNWDDGEALASELARRVDLAQILVLLALHAGPDRALRSAARALPREALAALTPFVQPAVLPPTTRRGSRRLLDHLRRQLADLVPAAPAVPARLSRFSLRTILLVVVGGVAVWLLMGSLGSDDLVATVSGARPGWMVVSFLLGIVTYLGSALGLVAFSPERLGFWRTTAVQLAASVVALVVPAGVGPAALNLRFLQRRRVPLPVAVATVGLTQLMQFLTTVVLLATVALGTGSIGTLRTPSPIFAVVAVGTVGAVAAALAVPPVRRWVARKVAPTLAQIRPRLLWLAGHPGRIGLGALGGVVLSAGYIAAFGAALAAFGHSLPPATLAITYLGASAAGSLIPSPGGIGPVELALTGGLTLAGVPYGAALSTALLFRLLTFWAPVPLGWLAMRLLGRRGEI</sequence>
<feature type="transmembrane region" description="Helical" evidence="6">
    <location>
        <begin position="753"/>
        <end position="778"/>
    </location>
</feature>
<evidence type="ECO:0000256" key="6">
    <source>
        <dbReference type="SAM" id="Phobius"/>
    </source>
</evidence>
<dbReference type="InterPro" id="IPR022791">
    <property type="entry name" value="L-PG_synthase/AglD"/>
</dbReference>
<evidence type="ECO:0000256" key="5">
    <source>
        <dbReference type="ARBA" id="ARBA00023136"/>
    </source>
</evidence>
<gene>
    <name evidence="7" type="ORF">FE374_13350</name>
</gene>
<evidence type="ECO:0000256" key="2">
    <source>
        <dbReference type="ARBA" id="ARBA00022475"/>
    </source>
</evidence>
<feature type="transmembrane region" description="Helical" evidence="6">
    <location>
        <begin position="629"/>
        <end position="650"/>
    </location>
</feature>
<keyword evidence="3 6" id="KW-0812">Transmembrane</keyword>
<evidence type="ECO:0000256" key="4">
    <source>
        <dbReference type="ARBA" id="ARBA00022989"/>
    </source>
</evidence>
<protein>
    <submittedName>
        <fullName evidence="7">Flippase-like domain-containing protein</fullName>
    </submittedName>
</protein>
<comment type="subcellular location">
    <subcellularLocation>
        <location evidence="1">Cell membrane</location>
        <topology evidence="1">Multi-pass membrane protein</topology>
    </subcellularLocation>
</comment>
<dbReference type="Pfam" id="PF03706">
    <property type="entry name" value="LPG_synthase_TM"/>
    <property type="match status" value="1"/>
</dbReference>
<dbReference type="AlphaFoldDB" id="A0A5B8CBD6"/>
<dbReference type="KEGG" id="gyu:FE374_13350"/>
<feature type="transmembrane region" description="Helical" evidence="6">
    <location>
        <begin position="205"/>
        <end position="225"/>
    </location>
</feature>
<dbReference type="PANTHER" id="PTHR39087:SF2">
    <property type="entry name" value="UPF0104 MEMBRANE PROTEIN MJ1595"/>
    <property type="match status" value="1"/>
</dbReference>
<evidence type="ECO:0000313" key="7">
    <source>
        <dbReference type="EMBL" id="QDC25466.1"/>
    </source>
</evidence>
<dbReference type="OrthoDB" id="5242664at2"/>
<dbReference type="RefSeq" id="WP_139929679.1">
    <property type="nucleotide sequence ID" value="NZ_CP040915.1"/>
</dbReference>
<feature type="transmembrane region" description="Helical" evidence="6">
    <location>
        <begin position="117"/>
        <end position="139"/>
    </location>
</feature>
<evidence type="ECO:0000313" key="8">
    <source>
        <dbReference type="Proteomes" id="UP000314616"/>
    </source>
</evidence>